<dbReference type="PANTHER" id="PTHR37829:SF3">
    <property type="entry name" value="PROTEIN JAYE-RELATED"/>
    <property type="match status" value="1"/>
</dbReference>
<dbReference type="EMBL" id="WOAA01000031">
    <property type="protein sequence ID" value="MUG68634.1"/>
    <property type="molecule type" value="Genomic_DNA"/>
</dbReference>
<dbReference type="InterPro" id="IPR006949">
    <property type="entry name" value="Barrel_Baseplate_J-like"/>
</dbReference>
<evidence type="ECO:0000259" key="1">
    <source>
        <dbReference type="Pfam" id="PF04865"/>
    </source>
</evidence>
<dbReference type="Proteomes" id="UP000435177">
    <property type="component" value="Unassembled WGS sequence"/>
</dbReference>
<keyword evidence="3" id="KW-1185">Reference proteome</keyword>
<evidence type="ECO:0000313" key="3">
    <source>
        <dbReference type="Proteomes" id="UP000435177"/>
    </source>
</evidence>
<dbReference type="RefSeq" id="WP_155619002.1">
    <property type="nucleotide sequence ID" value="NZ_WOAA01000031.1"/>
</dbReference>
<sequence>MLDRTGFKRKRFEDLLTEMEERARNAWGETVNTSPRTPLGVLLRIFAWFLSILWSTVEDVYNSAYVNTATGASLDRLGPNAGITRDTEQYASGFVTFTGTPGYIIPAETQVRTETDVYFETAESAQIGQSGTVRVAIDALEPGLSGNVAAGTITVIVNPNADLVSVINEEAVTGGRSKETDDEFRTRYTQSIAGGGGGTSESILGAVLGVSGVRAATVINNRSINTDADGRPPKSYQVYALGGDEQEIVEAIFSRAPAGIETYGDIEKTVKDLSGEDQTVFFSRADEVQIQVQVDVTRNSSYPANGDELIRNEIIRYIGGEYGGAYYNGLTMGADVIYTRLISAVYSVEGVEDVQVLAGAGGNLEAANVEIARYQVAQTSEDLVEVSSHV</sequence>
<feature type="domain" description="Baseplate protein J-like barrel" evidence="1">
    <location>
        <begin position="95"/>
        <end position="175"/>
    </location>
</feature>
<dbReference type="PANTHER" id="PTHR37829">
    <property type="entry name" value="PHAGE-LIKE ELEMENT PBSX PROTEIN XKDT"/>
    <property type="match status" value="1"/>
</dbReference>
<organism evidence="2 3">
    <name type="scientific">Paenibacillus campinasensis</name>
    <dbReference type="NCBI Taxonomy" id="66347"/>
    <lineage>
        <taxon>Bacteria</taxon>
        <taxon>Bacillati</taxon>
        <taxon>Bacillota</taxon>
        <taxon>Bacilli</taxon>
        <taxon>Bacillales</taxon>
        <taxon>Paenibacillaceae</taxon>
        <taxon>Paenibacillus</taxon>
    </lineage>
</organism>
<name>A0ABW9T5S6_9BACL</name>
<reference evidence="2 3" key="1">
    <citation type="submission" date="2019-11" db="EMBL/GenBank/DDBJ databases">
        <title>Draft genome sequences of five Paenibacillus species of dairy origin.</title>
        <authorList>
            <person name="Olajide A.M."/>
            <person name="Chen S."/>
            <person name="Lapointe G."/>
        </authorList>
    </citation>
    <scope>NUCLEOTIDE SEQUENCE [LARGE SCALE GENOMIC DNA]</scope>
    <source>
        <strain evidence="2 3">3CS1</strain>
    </source>
</reference>
<proteinExistence type="predicted"/>
<comment type="caution">
    <text evidence="2">The sequence shown here is derived from an EMBL/GenBank/DDBJ whole genome shotgun (WGS) entry which is preliminary data.</text>
</comment>
<dbReference type="InterPro" id="IPR052399">
    <property type="entry name" value="Phage_Baseplate_Assmbl_Protein"/>
</dbReference>
<dbReference type="Pfam" id="PF04865">
    <property type="entry name" value="Baseplate_J"/>
    <property type="match status" value="1"/>
</dbReference>
<accession>A0ABW9T5S6</accession>
<gene>
    <name evidence="2" type="ORF">GNP94_21930</name>
</gene>
<protein>
    <submittedName>
        <fullName evidence="2">Baseplate protein</fullName>
    </submittedName>
</protein>
<evidence type="ECO:0000313" key="2">
    <source>
        <dbReference type="EMBL" id="MUG68634.1"/>
    </source>
</evidence>